<protein>
    <submittedName>
        <fullName evidence="2">Uncharacterized protein</fullName>
    </submittedName>
</protein>
<dbReference type="AlphaFoldDB" id="A0A834XFD1"/>
<name>A0A834XFD1_9FABA</name>
<organism evidence="2 3">
    <name type="scientific">Senna tora</name>
    <dbReference type="NCBI Taxonomy" id="362788"/>
    <lineage>
        <taxon>Eukaryota</taxon>
        <taxon>Viridiplantae</taxon>
        <taxon>Streptophyta</taxon>
        <taxon>Embryophyta</taxon>
        <taxon>Tracheophyta</taxon>
        <taxon>Spermatophyta</taxon>
        <taxon>Magnoliopsida</taxon>
        <taxon>eudicotyledons</taxon>
        <taxon>Gunneridae</taxon>
        <taxon>Pentapetalae</taxon>
        <taxon>rosids</taxon>
        <taxon>fabids</taxon>
        <taxon>Fabales</taxon>
        <taxon>Fabaceae</taxon>
        <taxon>Caesalpinioideae</taxon>
        <taxon>Cassia clade</taxon>
        <taxon>Senna</taxon>
    </lineage>
</organism>
<gene>
    <name evidence="2" type="ORF">G2W53_000997</name>
</gene>
<dbReference type="OrthoDB" id="1436780at2759"/>
<evidence type="ECO:0000256" key="1">
    <source>
        <dbReference type="SAM" id="MobiDB-lite"/>
    </source>
</evidence>
<evidence type="ECO:0000313" key="2">
    <source>
        <dbReference type="EMBL" id="KAF7844092.1"/>
    </source>
</evidence>
<feature type="compositionally biased region" description="Basic and acidic residues" evidence="1">
    <location>
        <begin position="272"/>
        <end position="288"/>
    </location>
</feature>
<dbReference type="Proteomes" id="UP000634136">
    <property type="component" value="Unassembled WGS sequence"/>
</dbReference>
<feature type="region of interest" description="Disordered" evidence="1">
    <location>
        <begin position="270"/>
        <end position="292"/>
    </location>
</feature>
<keyword evidence="3" id="KW-1185">Reference proteome</keyword>
<comment type="caution">
    <text evidence="2">The sequence shown here is derived from an EMBL/GenBank/DDBJ whole genome shotgun (WGS) entry which is preliminary data.</text>
</comment>
<proteinExistence type="predicted"/>
<dbReference type="EMBL" id="JAAIUW010000001">
    <property type="protein sequence ID" value="KAF7844092.1"/>
    <property type="molecule type" value="Genomic_DNA"/>
</dbReference>
<reference evidence="2" key="1">
    <citation type="submission" date="2020-09" db="EMBL/GenBank/DDBJ databases">
        <title>Genome-Enabled Discovery of Anthraquinone Biosynthesis in Senna tora.</title>
        <authorList>
            <person name="Kang S.-H."/>
            <person name="Pandey R.P."/>
            <person name="Lee C.-M."/>
            <person name="Sim J.-S."/>
            <person name="Jeong J.-T."/>
            <person name="Choi B.-S."/>
            <person name="Jung M."/>
            <person name="Ginzburg D."/>
            <person name="Zhao K."/>
            <person name="Won S.Y."/>
            <person name="Oh T.-J."/>
            <person name="Yu Y."/>
            <person name="Kim N.-H."/>
            <person name="Lee O.R."/>
            <person name="Lee T.-H."/>
            <person name="Bashyal P."/>
            <person name="Kim T.-S."/>
            <person name="Lee W.-H."/>
            <person name="Kawkins C."/>
            <person name="Kim C.-K."/>
            <person name="Kim J.S."/>
            <person name="Ahn B.O."/>
            <person name="Rhee S.Y."/>
            <person name="Sohng J.K."/>
        </authorList>
    </citation>
    <scope>NUCLEOTIDE SEQUENCE</scope>
    <source>
        <tissue evidence="2">Leaf</tissue>
    </source>
</reference>
<accession>A0A834XFD1</accession>
<evidence type="ECO:0000313" key="3">
    <source>
        <dbReference type="Proteomes" id="UP000634136"/>
    </source>
</evidence>
<sequence length="425" mass="47906">MVRRLVHLEGPCHIVKGVVESSCEIVISRDHESTVADSEASPSGERDISSSPPFVFDPEEIREFWKPVSASCPGSQTYGIASGDREPLRFFSCNGAGFLMYTSVMEDFGVKPPLTLFEIAVLNQYDPCPTQLIGQLWHFARATGVLVIFKGIESKLRGWQESFVPIVPLSGTHPFWLDKQGWVSMFIFPTIFLYVVYDVYLFHSTYWVSEIMEARIGGTQWVTSSYASNDEDILVFPLPRLCLSLEDGPEPPLSDLPSFGEFLDSKLLPLGDGEKRKKKSGEDIDRGNSPDGGGSVAFGAVFLEPSSYFHRAPQSSCSSNSFASMRHLLIQLLMRLRGSRMSLTSYRVIMAVVPSTPKELATRHPEEKKLWEADMGKLKRLKSDQRQEILELKHKVQIFRDVCFIPLNNALYLNEYAFYNAIHRL</sequence>